<keyword evidence="3 6" id="KW-0713">Self-incompatibility</keyword>
<dbReference type="Proteomes" id="UP001567538">
    <property type="component" value="Unassembled WGS sequence"/>
</dbReference>
<organism evidence="7 8">
    <name type="scientific">Salvia divinorum</name>
    <name type="common">Maria pastora</name>
    <name type="synonym">Diviner's sage</name>
    <dbReference type="NCBI Taxonomy" id="28513"/>
    <lineage>
        <taxon>Eukaryota</taxon>
        <taxon>Viridiplantae</taxon>
        <taxon>Streptophyta</taxon>
        <taxon>Embryophyta</taxon>
        <taxon>Tracheophyta</taxon>
        <taxon>Spermatophyta</taxon>
        <taxon>Magnoliopsida</taxon>
        <taxon>eudicotyledons</taxon>
        <taxon>Gunneridae</taxon>
        <taxon>Pentapetalae</taxon>
        <taxon>asterids</taxon>
        <taxon>lamiids</taxon>
        <taxon>Lamiales</taxon>
        <taxon>Lamiaceae</taxon>
        <taxon>Nepetoideae</taxon>
        <taxon>Mentheae</taxon>
        <taxon>Salviinae</taxon>
        <taxon>Salvia</taxon>
        <taxon>Salvia subgen. Calosphace</taxon>
    </lineage>
</organism>
<keyword evidence="4 6" id="KW-0964">Secreted</keyword>
<dbReference type="InterPro" id="IPR010264">
    <property type="entry name" value="Self-incomp_S1"/>
</dbReference>
<proteinExistence type="inferred from homology"/>
<comment type="caution">
    <text evidence="7">The sequence shown here is derived from an EMBL/GenBank/DDBJ whole genome shotgun (WGS) entry which is preliminary data.</text>
</comment>
<evidence type="ECO:0000313" key="8">
    <source>
        <dbReference type="Proteomes" id="UP001567538"/>
    </source>
</evidence>
<protein>
    <recommendedName>
        <fullName evidence="6">S-protein homolog</fullName>
    </recommendedName>
</protein>
<comment type="similarity">
    <text evidence="2 6">Belongs to the plant self-incompatibility (S1) protein family.</text>
</comment>
<name>A0ABD1GE54_SALDI</name>
<reference evidence="7 8" key="1">
    <citation type="submission" date="2024-06" db="EMBL/GenBank/DDBJ databases">
        <title>A chromosome level genome sequence of Diviner's sage (Salvia divinorum).</title>
        <authorList>
            <person name="Ford S.A."/>
            <person name="Ro D.-K."/>
            <person name="Ness R.W."/>
            <person name="Phillips M.A."/>
        </authorList>
    </citation>
    <scope>NUCLEOTIDE SEQUENCE [LARGE SCALE GENOMIC DNA]</scope>
    <source>
        <strain evidence="7">SAF-2024a</strain>
        <tissue evidence="7">Leaf</tissue>
    </source>
</reference>
<accession>A0ABD1GE54</accession>
<dbReference type="AlphaFoldDB" id="A0ABD1GE54"/>
<dbReference type="EMBL" id="JBEAFC010000009">
    <property type="protein sequence ID" value="KAL1542407.1"/>
    <property type="molecule type" value="Genomic_DNA"/>
</dbReference>
<evidence type="ECO:0000256" key="5">
    <source>
        <dbReference type="ARBA" id="ARBA00022729"/>
    </source>
</evidence>
<gene>
    <name evidence="7" type="ORF">AAHA92_26506</name>
</gene>
<keyword evidence="5 6" id="KW-0732">Signal</keyword>
<evidence type="ECO:0000256" key="2">
    <source>
        <dbReference type="ARBA" id="ARBA00005581"/>
    </source>
</evidence>
<dbReference type="GO" id="GO:0005576">
    <property type="term" value="C:extracellular region"/>
    <property type="evidence" value="ECO:0007669"/>
    <property type="project" value="UniProtKB-SubCell"/>
</dbReference>
<feature type="chain" id="PRO_5044533075" description="S-protein homolog" evidence="6">
    <location>
        <begin position="21"/>
        <end position="146"/>
    </location>
</feature>
<dbReference type="PANTHER" id="PTHR31232">
    <property type="match status" value="1"/>
</dbReference>
<evidence type="ECO:0000256" key="6">
    <source>
        <dbReference type="RuleBase" id="RU367044"/>
    </source>
</evidence>
<keyword evidence="8" id="KW-1185">Reference proteome</keyword>
<sequence>MIKSSLVLLIASSLFLQARSCITSKYSVYIVSNLPPDSPPLLVHCISKNDDLGYHSLAPNVEYRFAFCENPFATMFSCRFRWGDKDRGFHVYDADWAENRCKDYHNGVCYYAVKSDGFYFSGRHPPKDFAFLCDWNPNSDCKVRLS</sequence>
<evidence type="ECO:0000256" key="3">
    <source>
        <dbReference type="ARBA" id="ARBA00022471"/>
    </source>
</evidence>
<dbReference type="Pfam" id="PF05938">
    <property type="entry name" value="Self-incomp_S1"/>
    <property type="match status" value="1"/>
</dbReference>
<comment type="subcellular location">
    <subcellularLocation>
        <location evidence="1 6">Secreted</location>
    </subcellularLocation>
</comment>
<feature type="signal peptide" evidence="6">
    <location>
        <begin position="1"/>
        <end position="20"/>
    </location>
</feature>
<evidence type="ECO:0000313" key="7">
    <source>
        <dbReference type="EMBL" id="KAL1542407.1"/>
    </source>
</evidence>
<evidence type="ECO:0000256" key="1">
    <source>
        <dbReference type="ARBA" id="ARBA00004613"/>
    </source>
</evidence>
<dbReference type="PANTHER" id="PTHR31232:SF61">
    <property type="entry name" value="S-PROTEIN HOMOLOG"/>
    <property type="match status" value="1"/>
</dbReference>
<dbReference type="GO" id="GO:0060320">
    <property type="term" value="P:rejection of self pollen"/>
    <property type="evidence" value="ECO:0007669"/>
    <property type="project" value="UniProtKB-KW"/>
</dbReference>
<evidence type="ECO:0000256" key="4">
    <source>
        <dbReference type="ARBA" id="ARBA00022525"/>
    </source>
</evidence>